<feature type="chain" id="PRO_5015731618" description="Transferrin-like domain-containing protein" evidence="1">
    <location>
        <begin position="22"/>
        <end position="81"/>
    </location>
</feature>
<evidence type="ECO:0000313" key="2">
    <source>
        <dbReference type="EMBL" id="PVD26263.1"/>
    </source>
</evidence>
<reference evidence="2 3" key="1">
    <citation type="submission" date="2018-04" db="EMBL/GenBank/DDBJ databases">
        <title>The genome of golden apple snail Pomacea canaliculata provides insight into stress tolerance and invasive adaptation.</title>
        <authorList>
            <person name="Liu C."/>
            <person name="Liu B."/>
            <person name="Ren Y."/>
            <person name="Zhang Y."/>
            <person name="Wang H."/>
            <person name="Li S."/>
            <person name="Jiang F."/>
            <person name="Yin L."/>
            <person name="Zhang G."/>
            <person name="Qian W."/>
            <person name="Fan W."/>
        </authorList>
    </citation>
    <scope>NUCLEOTIDE SEQUENCE [LARGE SCALE GENOMIC DNA]</scope>
    <source>
        <strain evidence="2">SZHN2017</strain>
        <tissue evidence="2">Muscle</tissue>
    </source>
</reference>
<proteinExistence type="predicted"/>
<accession>A0A2T7NYQ1</accession>
<sequence>MSSRGTALCGLISALLVAVLCITEEDRRYCTKHLRQSETLEKDCETGASIALDPSGTRSFAGVSVLVLPRVLRSFHQADQN</sequence>
<organism evidence="2 3">
    <name type="scientific">Pomacea canaliculata</name>
    <name type="common">Golden apple snail</name>
    <dbReference type="NCBI Taxonomy" id="400727"/>
    <lineage>
        <taxon>Eukaryota</taxon>
        <taxon>Metazoa</taxon>
        <taxon>Spiralia</taxon>
        <taxon>Lophotrochozoa</taxon>
        <taxon>Mollusca</taxon>
        <taxon>Gastropoda</taxon>
        <taxon>Caenogastropoda</taxon>
        <taxon>Architaenioglossa</taxon>
        <taxon>Ampullarioidea</taxon>
        <taxon>Ampullariidae</taxon>
        <taxon>Pomacea</taxon>
    </lineage>
</organism>
<comment type="caution">
    <text evidence="2">The sequence shown here is derived from an EMBL/GenBank/DDBJ whole genome shotgun (WGS) entry which is preliminary data.</text>
</comment>
<gene>
    <name evidence="2" type="ORF">C0Q70_13933</name>
</gene>
<dbReference type="Proteomes" id="UP000245119">
    <property type="component" value="Linkage Group LG8"/>
</dbReference>
<dbReference type="AlphaFoldDB" id="A0A2T7NYQ1"/>
<keyword evidence="1" id="KW-0732">Signal</keyword>
<dbReference type="EMBL" id="PZQS01000008">
    <property type="protein sequence ID" value="PVD26263.1"/>
    <property type="molecule type" value="Genomic_DNA"/>
</dbReference>
<evidence type="ECO:0008006" key="4">
    <source>
        <dbReference type="Google" id="ProtNLM"/>
    </source>
</evidence>
<protein>
    <recommendedName>
        <fullName evidence="4">Transferrin-like domain-containing protein</fullName>
    </recommendedName>
</protein>
<evidence type="ECO:0000256" key="1">
    <source>
        <dbReference type="SAM" id="SignalP"/>
    </source>
</evidence>
<keyword evidence="3" id="KW-1185">Reference proteome</keyword>
<name>A0A2T7NYQ1_POMCA</name>
<feature type="signal peptide" evidence="1">
    <location>
        <begin position="1"/>
        <end position="21"/>
    </location>
</feature>
<evidence type="ECO:0000313" key="3">
    <source>
        <dbReference type="Proteomes" id="UP000245119"/>
    </source>
</evidence>